<reference evidence="2 3" key="1">
    <citation type="submission" date="2019-12" db="EMBL/GenBank/DDBJ databases">
        <title>Whole-genome sequencing of Allorhizobium vitis.</title>
        <authorList>
            <person name="Gan H.M."/>
            <person name="Szegedi E."/>
            <person name="Burr T."/>
            <person name="Savka M.A."/>
        </authorList>
    </citation>
    <scope>NUCLEOTIDE SEQUENCE [LARGE SCALE GENOMIC DNA]</scope>
    <source>
        <strain evidence="2 3">CG989</strain>
    </source>
</reference>
<organism evidence="2 3">
    <name type="scientific">Agrobacterium vitis</name>
    <name type="common">Rhizobium vitis</name>
    <dbReference type="NCBI Taxonomy" id="373"/>
    <lineage>
        <taxon>Bacteria</taxon>
        <taxon>Pseudomonadati</taxon>
        <taxon>Pseudomonadota</taxon>
        <taxon>Alphaproteobacteria</taxon>
        <taxon>Hyphomicrobiales</taxon>
        <taxon>Rhizobiaceae</taxon>
        <taxon>Rhizobium/Agrobacterium group</taxon>
        <taxon>Agrobacterium</taxon>
    </lineage>
</organism>
<dbReference type="InterPro" id="IPR009492">
    <property type="entry name" value="TniQ"/>
</dbReference>
<gene>
    <name evidence="2" type="ORF">GOZ95_13610</name>
</gene>
<sequence length="330" mass="38497">MHSGRASARGSPNEDQTRRRHRLLRLQGRAKLSGRPFTFWRVLPLIGEPASSYFSRLVIDECNHLPEMYASEVGVDTIFKSEELLERIFRLPISEADKERLRHWTPVERNGRIFLAGQTFRRNEFRWARRLECRHCIAEVPYHRVWWHLEFFRMCPVHQCSLEPIRHGQRSIGRWWPRYSHAASERLPHVELGDGEDTLESYVIRHLINRDGHSSEREVGDFIETAEVVGRLIGNPRQPTVPPFSKADLDLGYRVLNGGPSSIIEHFRAWMQANPPPPFAYRIRDLAGWADEYLLSQDRNLDPEVDDVANQLLLDVADIIRVECERVLGR</sequence>
<evidence type="ECO:0000313" key="2">
    <source>
        <dbReference type="EMBL" id="MUZ58491.1"/>
    </source>
</evidence>
<accession>A0AAE5AWJ1</accession>
<evidence type="ECO:0000313" key="3">
    <source>
        <dbReference type="Proteomes" id="UP000436692"/>
    </source>
</evidence>
<dbReference type="Pfam" id="PF06527">
    <property type="entry name" value="TniQ"/>
    <property type="match status" value="1"/>
</dbReference>
<dbReference type="EMBL" id="WPHM01000006">
    <property type="protein sequence ID" value="MUZ58491.1"/>
    <property type="molecule type" value="Genomic_DNA"/>
</dbReference>
<dbReference type="Proteomes" id="UP000436692">
    <property type="component" value="Unassembled WGS sequence"/>
</dbReference>
<dbReference type="AlphaFoldDB" id="A0AAE5AWJ1"/>
<comment type="caution">
    <text evidence="2">The sequence shown here is derived from an EMBL/GenBank/DDBJ whole genome shotgun (WGS) entry which is preliminary data.</text>
</comment>
<proteinExistence type="predicted"/>
<protein>
    <recommendedName>
        <fullName evidence="1">TniQ domain-containing protein</fullName>
    </recommendedName>
</protein>
<evidence type="ECO:0000259" key="1">
    <source>
        <dbReference type="Pfam" id="PF06527"/>
    </source>
</evidence>
<name>A0AAE5AWJ1_AGRVI</name>
<feature type="domain" description="TniQ" evidence="1">
    <location>
        <begin position="41"/>
        <end position="162"/>
    </location>
</feature>